<dbReference type="CTD" id="149233"/>
<keyword evidence="4" id="KW-0732">Signal</keyword>
<evidence type="ECO:0000256" key="4">
    <source>
        <dbReference type="ARBA" id="ARBA00022729"/>
    </source>
</evidence>
<feature type="transmembrane region" description="Helical" evidence="11">
    <location>
        <begin position="322"/>
        <end position="342"/>
    </location>
</feature>
<evidence type="ECO:0000256" key="7">
    <source>
        <dbReference type="ARBA" id="ARBA00023136"/>
    </source>
</evidence>
<keyword evidence="7 11" id="KW-0472">Membrane</keyword>
<evidence type="ECO:0000256" key="1">
    <source>
        <dbReference type="ARBA" id="ARBA00004479"/>
    </source>
</evidence>
<dbReference type="GeneID" id="106632030"/>
<dbReference type="PANTHER" id="PTHR48423:SF1">
    <property type="entry name" value="INTERLEUKIN-27 RECEPTOR SUBUNIT ALPHA"/>
    <property type="match status" value="1"/>
</dbReference>
<dbReference type="InterPro" id="IPR036116">
    <property type="entry name" value="FN3_sf"/>
</dbReference>
<dbReference type="OrthoDB" id="9897281at2759"/>
<evidence type="ECO:0000256" key="9">
    <source>
        <dbReference type="ARBA" id="ARBA00023170"/>
    </source>
</evidence>
<evidence type="ECO:0000256" key="3">
    <source>
        <dbReference type="ARBA" id="ARBA00022692"/>
    </source>
</evidence>
<accession>A0A8N5EYC5</accession>
<gene>
    <name evidence="13" type="primary">IL23R</name>
</gene>
<dbReference type="AlphaFoldDB" id="A0A8N5EYC5"/>
<keyword evidence="8" id="KW-1015">Disulfide bond</keyword>
<keyword evidence="5" id="KW-0677">Repeat</keyword>
<dbReference type="SUPFAM" id="SSF49265">
    <property type="entry name" value="Fibronectin type III"/>
    <property type="match status" value="2"/>
</dbReference>
<keyword evidence="12" id="KW-1185">Reference proteome</keyword>
<keyword evidence="9 13" id="KW-0675">Receptor</keyword>
<evidence type="ECO:0000256" key="6">
    <source>
        <dbReference type="ARBA" id="ARBA00022989"/>
    </source>
</evidence>
<reference evidence="13" key="1">
    <citation type="submission" date="2025-08" db="UniProtKB">
        <authorList>
            <consortium name="RefSeq"/>
        </authorList>
    </citation>
    <scope>IDENTIFICATION</scope>
</reference>
<evidence type="ECO:0000256" key="11">
    <source>
        <dbReference type="SAM" id="Phobius"/>
    </source>
</evidence>
<dbReference type="Proteomes" id="UP000504602">
    <property type="component" value="Unplaced"/>
</dbReference>
<dbReference type="InterPro" id="IPR003529">
    <property type="entry name" value="Hematopoietin_rcpt_Gp130_CS"/>
</dbReference>
<protein>
    <submittedName>
        <fullName evidence="13">Interleukin-23 receptor</fullName>
    </submittedName>
</protein>
<dbReference type="GO" id="GO:0016020">
    <property type="term" value="C:membrane"/>
    <property type="evidence" value="ECO:0007669"/>
    <property type="project" value="UniProtKB-SubCell"/>
</dbReference>
<dbReference type="PANTHER" id="PTHR48423">
    <property type="entry name" value="INTERLEUKIN-27 RECEPTOR SUBUNIT ALPHA"/>
    <property type="match status" value="1"/>
</dbReference>
<organism evidence="12 13">
    <name type="scientific">Geospiza fortis</name>
    <name type="common">Medium ground-finch</name>
    <dbReference type="NCBI Taxonomy" id="48883"/>
    <lineage>
        <taxon>Eukaryota</taxon>
        <taxon>Metazoa</taxon>
        <taxon>Chordata</taxon>
        <taxon>Craniata</taxon>
        <taxon>Vertebrata</taxon>
        <taxon>Euteleostomi</taxon>
        <taxon>Archelosauria</taxon>
        <taxon>Archosauria</taxon>
        <taxon>Dinosauria</taxon>
        <taxon>Saurischia</taxon>
        <taxon>Theropoda</taxon>
        <taxon>Coelurosauria</taxon>
        <taxon>Aves</taxon>
        <taxon>Neognathae</taxon>
        <taxon>Neoaves</taxon>
        <taxon>Telluraves</taxon>
        <taxon>Australaves</taxon>
        <taxon>Passeriformes</taxon>
        <taxon>Thraupidae</taxon>
        <taxon>Geospiza</taxon>
    </lineage>
</organism>
<sequence>MGDMSRTPHRSALAHIPPCPAPGNCSFQLLGLPPGVVAQDEDDEDDEEEKTFPADSPVLLRELKNNSSQYWVWVQASNALGTARSAPRHLSLRELVVPALPVPMGAETTDTSPARTTTRWRSRTRLRDVRCQERHRARGTPTWHVGLCDKVPPEGPRWQHELQSDTEFVFQARCRLGSARSPWSAWSPPFVYRTPEAVAVLVPPAARSLLVTARNAKGASSPASIPLNWAAAPEEFPAPAALEVQQEQQSRVLVQWQRPQPSQSPLLWFILEWLSSPQQEQEQYSWERIPNHQTHAYIPAPAEAPLLGSTHSASSQDDDIRVFLGLSLSVVGLSVLFAVAMFKKSVRKRVKASLVSLLPRWMFEDFPHMENSTVVKSLQDKADFPSASLQEPFLDPVVSDVQEVPEQERPQCRDPEARAGVAEPRKLCLLDKINLVLNSSLEFPGHGHGAVPEQRWEPGPEQMLVPEELLSCLRATNRDPASPGAWQGCSEGSWDWG</sequence>
<keyword evidence="3 11" id="KW-0812">Transmembrane</keyword>
<dbReference type="RefSeq" id="XP_030919938.1">
    <property type="nucleotide sequence ID" value="XM_031064078.1"/>
</dbReference>
<evidence type="ECO:0000256" key="8">
    <source>
        <dbReference type="ARBA" id="ARBA00023157"/>
    </source>
</evidence>
<dbReference type="GO" id="GO:0004896">
    <property type="term" value="F:cytokine receptor activity"/>
    <property type="evidence" value="ECO:0007669"/>
    <property type="project" value="InterPro"/>
</dbReference>
<name>A0A8N5EYC5_GEOFO</name>
<comment type="similarity">
    <text evidence="2">Belongs to the type I cytokine receptor family. Type 2 subfamily.</text>
</comment>
<dbReference type="Gene3D" id="2.60.40.10">
    <property type="entry name" value="Immunoglobulins"/>
    <property type="match status" value="1"/>
</dbReference>
<evidence type="ECO:0000256" key="2">
    <source>
        <dbReference type="ARBA" id="ARBA00008921"/>
    </source>
</evidence>
<evidence type="ECO:0000313" key="12">
    <source>
        <dbReference type="Proteomes" id="UP000504602"/>
    </source>
</evidence>
<dbReference type="PROSITE" id="PS01353">
    <property type="entry name" value="HEMATOPO_REC_L_F2"/>
    <property type="match status" value="1"/>
</dbReference>
<evidence type="ECO:0000313" key="13">
    <source>
        <dbReference type="RefSeq" id="XP_030919938.1"/>
    </source>
</evidence>
<dbReference type="InterPro" id="IPR052672">
    <property type="entry name" value="Type1_Cytokine_Rcpt_Type2"/>
</dbReference>
<evidence type="ECO:0000256" key="5">
    <source>
        <dbReference type="ARBA" id="ARBA00022737"/>
    </source>
</evidence>
<proteinExistence type="inferred from homology"/>
<dbReference type="InterPro" id="IPR013783">
    <property type="entry name" value="Ig-like_fold"/>
</dbReference>
<comment type="subcellular location">
    <subcellularLocation>
        <location evidence="1">Membrane</location>
        <topology evidence="1">Single-pass type I membrane protein</topology>
    </subcellularLocation>
</comment>
<keyword evidence="6 11" id="KW-1133">Transmembrane helix</keyword>
<keyword evidence="10" id="KW-0325">Glycoprotein</keyword>
<evidence type="ECO:0000256" key="10">
    <source>
        <dbReference type="ARBA" id="ARBA00023180"/>
    </source>
</evidence>